<protein>
    <submittedName>
        <fullName evidence="1">Uncharacterized protein</fullName>
    </submittedName>
</protein>
<keyword evidence="2" id="KW-1185">Reference proteome</keyword>
<evidence type="ECO:0000313" key="2">
    <source>
        <dbReference type="Proteomes" id="UP000799118"/>
    </source>
</evidence>
<gene>
    <name evidence="1" type="ORF">BT96DRAFT_259497</name>
</gene>
<name>A0A6A4H6R2_9AGAR</name>
<accession>A0A6A4H6R2</accession>
<dbReference type="Pfam" id="PF14441">
    <property type="entry name" value="OTT_1508_deam"/>
    <property type="match status" value="1"/>
</dbReference>
<reference evidence="1" key="1">
    <citation type="journal article" date="2019" name="Environ. Microbiol.">
        <title>Fungal ecological strategies reflected in gene transcription - a case study of two litter decomposers.</title>
        <authorList>
            <person name="Barbi F."/>
            <person name="Kohler A."/>
            <person name="Barry K."/>
            <person name="Baskaran P."/>
            <person name="Daum C."/>
            <person name="Fauchery L."/>
            <person name="Ihrmark K."/>
            <person name="Kuo A."/>
            <person name="LaButti K."/>
            <person name="Lipzen A."/>
            <person name="Morin E."/>
            <person name="Grigoriev I.V."/>
            <person name="Henrissat B."/>
            <person name="Lindahl B."/>
            <person name="Martin F."/>
        </authorList>
    </citation>
    <scope>NUCLEOTIDE SEQUENCE</scope>
    <source>
        <strain evidence="1">JB14</strain>
    </source>
</reference>
<dbReference type="OrthoDB" id="4851849at2759"/>
<organism evidence="1 2">
    <name type="scientific">Gymnopus androsaceus JB14</name>
    <dbReference type="NCBI Taxonomy" id="1447944"/>
    <lineage>
        <taxon>Eukaryota</taxon>
        <taxon>Fungi</taxon>
        <taxon>Dikarya</taxon>
        <taxon>Basidiomycota</taxon>
        <taxon>Agaricomycotina</taxon>
        <taxon>Agaricomycetes</taxon>
        <taxon>Agaricomycetidae</taxon>
        <taxon>Agaricales</taxon>
        <taxon>Marasmiineae</taxon>
        <taxon>Omphalotaceae</taxon>
        <taxon>Gymnopus</taxon>
    </lineage>
</organism>
<sequence>MMSLGYNTMQKQIGAIGAQLRRSLPPSHQLRACIFALFEALDQNDLGDASRLSLQLYSSPESRSSLDEYLGRDASKFMKHVNLLARVARAQVTFLEIVHELPSFSRIEVICVHKQRNDNKRKAHTPFNLSKIFRLLQQPLTEQTCRQFVNPKLNIARIEEDFIVRQKQGLHVHAEVQIIQHLAQARIAIDSADIFPYIGCSKLSCYMCQLFLDAYSSFKIRGCHGKLYNQWIIPDMVNIHPDTAEKLRQTVEMLQQHLLVELGKPLLWSYGPHA</sequence>
<dbReference type="PANTHER" id="PTHR42037:SF1">
    <property type="match status" value="1"/>
</dbReference>
<dbReference type="AlphaFoldDB" id="A0A6A4H6R2"/>
<dbReference type="EMBL" id="ML769586">
    <property type="protein sequence ID" value="KAE9392867.1"/>
    <property type="molecule type" value="Genomic_DNA"/>
</dbReference>
<dbReference type="Proteomes" id="UP000799118">
    <property type="component" value="Unassembled WGS sequence"/>
</dbReference>
<dbReference type="PANTHER" id="PTHR42037">
    <property type="match status" value="1"/>
</dbReference>
<dbReference type="InterPro" id="IPR027796">
    <property type="entry name" value="OTT_1508_deam-like"/>
</dbReference>
<proteinExistence type="predicted"/>
<evidence type="ECO:0000313" key="1">
    <source>
        <dbReference type="EMBL" id="KAE9392867.1"/>
    </source>
</evidence>